<evidence type="ECO:0000256" key="2">
    <source>
        <dbReference type="ARBA" id="ARBA00006464"/>
    </source>
</evidence>
<dbReference type="Pfam" id="PF02397">
    <property type="entry name" value="Bac_transf"/>
    <property type="match status" value="1"/>
</dbReference>
<protein>
    <submittedName>
        <fullName evidence="10">Undecaprenyl-phosphate glucose phosphotransferase</fullName>
        <ecNumber evidence="10">2.7.8.31</ecNumber>
    </submittedName>
</protein>
<accession>A0A5C8PBK2</accession>
<name>A0A5C8PBK2_9HYPH</name>
<comment type="similarity">
    <text evidence="2">Belongs to the bacterial sugar transferase family.</text>
</comment>
<evidence type="ECO:0000256" key="8">
    <source>
        <dbReference type="SAM" id="Phobius"/>
    </source>
</evidence>
<evidence type="ECO:0000259" key="9">
    <source>
        <dbReference type="Pfam" id="PF02397"/>
    </source>
</evidence>
<dbReference type="EC" id="2.7.8.31" evidence="10"/>
<feature type="transmembrane region" description="Helical" evidence="8">
    <location>
        <begin position="297"/>
        <end position="318"/>
    </location>
</feature>
<evidence type="ECO:0000256" key="3">
    <source>
        <dbReference type="ARBA" id="ARBA00022679"/>
    </source>
</evidence>
<keyword evidence="3 10" id="KW-0808">Transferase</keyword>
<evidence type="ECO:0000256" key="5">
    <source>
        <dbReference type="ARBA" id="ARBA00022989"/>
    </source>
</evidence>
<dbReference type="OrthoDB" id="9808602at2"/>
<dbReference type="Pfam" id="PF13727">
    <property type="entry name" value="CoA_binding_3"/>
    <property type="match status" value="1"/>
</dbReference>
<organism evidence="10 11">
    <name type="scientific">Vineibacter terrae</name>
    <dbReference type="NCBI Taxonomy" id="2586908"/>
    <lineage>
        <taxon>Bacteria</taxon>
        <taxon>Pseudomonadati</taxon>
        <taxon>Pseudomonadota</taxon>
        <taxon>Alphaproteobacteria</taxon>
        <taxon>Hyphomicrobiales</taxon>
        <taxon>Vineibacter</taxon>
    </lineage>
</organism>
<evidence type="ECO:0000313" key="10">
    <source>
        <dbReference type="EMBL" id="TXL71180.1"/>
    </source>
</evidence>
<comment type="subcellular location">
    <subcellularLocation>
        <location evidence="1">Membrane</location>
        <topology evidence="1">Multi-pass membrane protein</topology>
    </subcellularLocation>
</comment>
<dbReference type="GO" id="GO:0089702">
    <property type="term" value="F:undecaprenyl-phosphate glucose phosphotransferase activity"/>
    <property type="evidence" value="ECO:0007669"/>
    <property type="project" value="UniProtKB-EC"/>
</dbReference>
<keyword evidence="11" id="KW-1185">Reference proteome</keyword>
<feature type="domain" description="Bacterial sugar transferase" evidence="9">
    <location>
        <begin position="292"/>
        <end position="476"/>
    </location>
</feature>
<dbReference type="EMBL" id="VDUZ01000047">
    <property type="protein sequence ID" value="TXL71180.1"/>
    <property type="molecule type" value="Genomic_DNA"/>
</dbReference>
<dbReference type="PANTHER" id="PTHR30576">
    <property type="entry name" value="COLANIC BIOSYNTHESIS UDP-GLUCOSE LIPID CARRIER TRANSFERASE"/>
    <property type="match status" value="1"/>
</dbReference>
<dbReference type="AlphaFoldDB" id="A0A5C8PBK2"/>
<dbReference type="GO" id="GO:0000271">
    <property type="term" value="P:polysaccharide biosynthetic process"/>
    <property type="evidence" value="ECO:0007669"/>
    <property type="project" value="UniProtKB-KW"/>
</dbReference>
<feature type="transmembrane region" description="Helical" evidence="8">
    <location>
        <begin position="62"/>
        <end position="80"/>
    </location>
</feature>
<dbReference type="InterPro" id="IPR017475">
    <property type="entry name" value="EPS_sugar_tfrase"/>
</dbReference>
<reference evidence="10 11" key="1">
    <citation type="submission" date="2019-06" db="EMBL/GenBank/DDBJ databases">
        <title>New taxonomy in bacterial strain CC-CFT640, isolated from vineyard.</title>
        <authorList>
            <person name="Lin S.-Y."/>
            <person name="Tsai C.-F."/>
            <person name="Young C.-C."/>
        </authorList>
    </citation>
    <scope>NUCLEOTIDE SEQUENCE [LARGE SCALE GENOMIC DNA]</scope>
    <source>
        <strain evidence="10 11">CC-CFT640</strain>
    </source>
</reference>
<dbReference type="NCBIfam" id="TIGR03025">
    <property type="entry name" value="EPS_sugtrans"/>
    <property type="match status" value="1"/>
</dbReference>
<evidence type="ECO:0000256" key="1">
    <source>
        <dbReference type="ARBA" id="ARBA00004141"/>
    </source>
</evidence>
<evidence type="ECO:0000256" key="7">
    <source>
        <dbReference type="ARBA" id="ARBA00023169"/>
    </source>
</evidence>
<evidence type="ECO:0000256" key="4">
    <source>
        <dbReference type="ARBA" id="ARBA00022692"/>
    </source>
</evidence>
<comment type="caution">
    <text evidence="10">The sequence shown here is derived from an EMBL/GenBank/DDBJ whole genome shotgun (WGS) entry which is preliminary data.</text>
</comment>
<dbReference type="PANTHER" id="PTHR30576:SF21">
    <property type="entry name" value="UDP-GLUCOSE:UNDECAPRENYL-PHOSPHATE GLUCOSE-1-PHOSPHATE TRANSFERASE"/>
    <property type="match status" value="1"/>
</dbReference>
<keyword evidence="6 8" id="KW-0472">Membrane</keyword>
<gene>
    <name evidence="10" type="ORF">FHP25_31210</name>
</gene>
<dbReference type="Proteomes" id="UP000321638">
    <property type="component" value="Unassembled WGS sequence"/>
</dbReference>
<keyword evidence="4 8" id="KW-0812">Transmembrane</keyword>
<proteinExistence type="inferred from homology"/>
<dbReference type="RefSeq" id="WP_147850917.1">
    <property type="nucleotide sequence ID" value="NZ_VDUZ01000047.1"/>
</dbReference>
<evidence type="ECO:0000256" key="6">
    <source>
        <dbReference type="ARBA" id="ARBA00023136"/>
    </source>
</evidence>
<dbReference type="InterPro" id="IPR017473">
    <property type="entry name" value="Undecaprenyl-P_gluc_Ptfrase"/>
</dbReference>
<sequence length="482" mass="53592">MDWVAPVAVPEREIPCSRRKWPISYGSVGIVTIFADAVIILSAGILAGIAYHAWVTGAPGDVVQYSEVAAVVAALFISLMRGCGMYRPNELFILRRQIRTVCRCWGAVFLLLAAAVFALKIGQELSRGTSLLFAAIGLCALIAHRIWWRNLLTRGMDGQRFSGHKIVLITDSQSQDESSLPKALTSLGFRLEHHFKLPPPQPGSRARAETIAQAIARVRGSEVEQIVVGADLSHWPQLCDLIAQLRILPLPVNVIPVGAISEILRQPSHEVGNAVSIEVQRAPLTPFEFTAKRTLDVVMAGVGLVVLSPLLLLVAIAIKLDSPGPVFFRQRRCGFNGRTFQIMKFRTMRVQEDGETVRQAQRHDSRVTRLGRWLRRSSIDELPQLFNVLGGSMSLVGPRPHALIHDTEFDKVVSNYAFRHRVKPGVTGWAQVHGCRGPTPTPRDIERRVEYDLWYVDNWSFGLDFSILIQTVVEVLRSRNAC</sequence>
<dbReference type="GO" id="GO:0016020">
    <property type="term" value="C:membrane"/>
    <property type="evidence" value="ECO:0007669"/>
    <property type="project" value="UniProtKB-SubCell"/>
</dbReference>
<feature type="transmembrane region" description="Helical" evidence="8">
    <location>
        <begin position="28"/>
        <end position="50"/>
    </location>
</feature>
<keyword evidence="7" id="KW-0270">Exopolysaccharide synthesis</keyword>
<feature type="transmembrane region" description="Helical" evidence="8">
    <location>
        <begin position="101"/>
        <end position="119"/>
    </location>
</feature>
<dbReference type="NCBIfam" id="TIGR03023">
    <property type="entry name" value="WcaJ_sugtrans"/>
    <property type="match status" value="1"/>
</dbReference>
<feature type="transmembrane region" description="Helical" evidence="8">
    <location>
        <begin position="131"/>
        <end position="148"/>
    </location>
</feature>
<dbReference type="InterPro" id="IPR003362">
    <property type="entry name" value="Bact_transf"/>
</dbReference>
<evidence type="ECO:0000313" key="11">
    <source>
        <dbReference type="Proteomes" id="UP000321638"/>
    </source>
</evidence>
<dbReference type="GO" id="GO:0009242">
    <property type="term" value="P:colanic acid biosynthetic process"/>
    <property type="evidence" value="ECO:0007669"/>
    <property type="project" value="TreeGrafter"/>
</dbReference>
<keyword evidence="5 8" id="KW-1133">Transmembrane helix</keyword>